<dbReference type="RefSeq" id="WP_196494105.1">
    <property type="nucleotide sequence ID" value="NZ_WOAJ01000041.1"/>
</dbReference>
<evidence type="ECO:0000313" key="2">
    <source>
        <dbReference type="EMBL" id="MUI62150.1"/>
    </source>
</evidence>
<name>A0A6A9K1K2_PSEAI</name>
<dbReference type="GO" id="GO:0004519">
    <property type="term" value="F:endonuclease activity"/>
    <property type="evidence" value="ECO:0007669"/>
    <property type="project" value="UniProtKB-KW"/>
</dbReference>
<reference evidence="2" key="1">
    <citation type="submission" date="2019-11" db="EMBL/GenBank/DDBJ databases">
        <title>Genomes of ocular Pseudomonas aeruginosa isolates.</title>
        <authorList>
            <person name="Khan M."/>
            <person name="Rice S.A."/>
            <person name="Willcox M.D.P."/>
            <person name="Stapleton F."/>
        </authorList>
    </citation>
    <scope>NUCLEOTIDE SEQUENCE</scope>
    <source>
        <strain evidence="2">PA206</strain>
    </source>
</reference>
<accession>A0A6A9K1K2</accession>
<sequence>KGIAEFAQQPPLIITGDNYDQTGAAVDDQPQGFAHDVRINIFNISKINSEVRGGKEPRIKRMKEVLGDSYFNHLANLPDLVLLMDESHRYRASAGVRAINELRPLFGLEVTATPFVESSKGPVQFKNVVMDYPLARAMEDGFVKEPAVV</sequence>
<keyword evidence="2" id="KW-0540">Nuclease</keyword>
<dbReference type="GO" id="GO:0016787">
    <property type="term" value="F:hydrolase activity"/>
    <property type="evidence" value="ECO:0007669"/>
    <property type="project" value="InterPro"/>
</dbReference>
<keyword evidence="2" id="KW-0255">Endonuclease</keyword>
<proteinExistence type="predicted"/>
<dbReference type="EMBL" id="WOAJ01000041">
    <property type="protein sequence ID" value="MUI62150.1"/>
    <property type="molecule type" value="Genomic_DNA"/>
</dbReference>
<organism evidence="2">
    <name type="scientific">Pseudomonas aeruginosa</name>
    <dbReference type="NCBI Taxonomy" id="287"/>
    <lineage>
        <taxon>Bacteria</taxon>
        <taxon>Pseudomonadati</taxon>
        <taxon>Pseudomonadota</taxon>
        <taxon>Gammaproteobacteria</taxon>
        <taxon>Pseudomonadales</taxon>
        <taxon>Pseudomonadaceae</taxon>
        <taxon>Pseudomonas</taxon>
    </lineage>
</organism>
<dbReference type="GO" id="GO:0005524">
    <property type="term" value="F:ATP binding"/>
    <property type="evidence" value="ECO:0007669"/>
    <property type="project" value="InterPro"/>
</dbReference>
<feature type="non-terminal residue" evidence="2">
    <location>
        <position position="149"/>
    </location>
</feature>
<protein>
    <submittedName>
        <fullName evidence="2">Type III restriction endonuclease subunit R</fullName>
    </submittedName>
</protein>
<gene>
    <name evidence="2" type="ORF">GNQ20_30520</name>
</gene>
<comment type="caution">
    <text evidence="2">The sequence shown here is derived from an EMBL/GenBank/DDBJ whole genome shotgun (WGS) entry which is preliminary data.</text>
</comment>
<dbReference type="Pfam" id="PF04851">
    <property type="entry name" value="ResIII"/>
    <property type="match status" value="1"/>
</dbReference>
<dbReference type="GO" id="GO:0003677">
    <property type="term" value="F:DNA binding"/>
    <property type="evidence" value="ECO:0007669"/>
    <property type="project" value="InterPro"/>
</dbReference>
<keyword evidence="2" id="KW-0378">Hydrolase</keyword>
<dbReference type="AlphaFoldDB" id="A0A6A9K1K2"/>
<dbReference type="InterPro" id="IPR006935">
    <property type="entry name" value="Helicase/UvrB_N"/>
</dbReference>
<feature type="non-terminal residue" evidence="2">
    <location>
        <position position="1"/>
    </location>
</feature>
<feature type="domain" description="Helicase/UvrB N-terminal" evidence="1">
    <location>
        <begin position="13"/>
        <end position="115"/>
    </location>
</feature>
<evidence type="ECO:0000259" key="1">
    <source>
        <dbReference type="Pfam" id="PF04851"/>
    </source>
</evidence>